<keyword evidence="7" id="KW-0804">Transcription</keyword>
<evidence type="ECO:0000256" key="6">
    <source>
        <dbReference type="ARBA" id="ARBA00023015"/>
    </source>
</evidence>
<dbReference type="Proteomes" id="UP001275084">
    <property type="component" value="Unassembled WGS sequence"/>
</dbReference>
<feature type="compositionally biased region" description="Acidic residues" evidence="9">
    <location>
        <begin position="261"/>
        <end position="273"/>
    </location>
</feature>
<keyword evidence="4" id="KW-0963">Cytoplasm</keyword>
<comment type="similarity">
    <text evidence="3">Belongs to the WHI5/NRM1 family.</text>
</comment>
<name>A0AAJ0HM33_9PEZI</name>
<reference evidence="10" key="1">
    <citation type="journal article" date="2023" name="Mol. Phylogenet. Evol.">
        <title>Genome-scale phylogeny and comparative genomics of the fungal order Sordariales.</title>
        <authorList>
            <person name="Hensen N."/>
            <person name="Bonometti L."/>
            <person name="Westerberg I."/>
            <person name="Brannstrom I.O."/>
            <person name="Guillou S."/>
            <person name="Cros-Aarteil S."/>
            <person name="Calhoun S."/>
            <person name="Haridas S."/>
            <person name="Kuo A."/>
            <person name="Mondo S."/>
            <person name="Pangilinan J."/>
            <person name="Riley R."/>
            <person name="LaButti K."/>
            <person name="Andreopoulos B."/>
            <person name="Lipzen A."/>
            <person name="Chen C."/>
            <person name="Yan M."/>
            <person name="Daum C."/>
            <person name="Ng V."/>
            <person name="Clum A."/>
            <person name="Steindorff A."/>
            <person name="Ohm R.A."/>
            <person name="Martin F."/>
            <person name="Silar P."/>
            <person name="Natvig D.O."/>
            <person name="Lalanne C."/>
            <person name="Gautier V."/>
            <person name="Ament-Velasquez S.L."/>
            <person name="Kruys A."/>
            <person name="Hutchinson M.I."/>
            <person name="Powell A.J."/>
            <person name="Barry K."/>
            <person name="Miller A.N."/>
            <person name="Grigoriev I.V."/>
            <person name="Debuchy R."/>
            <person name="Gladieux P."/>
            <person name="Hiltunen Thoren M."/>
            <person name="Johannesson H."/>
        </authorList>
    </citation>
    <scope>NUCLEOTIDE SEQUENCE</scope>
    <source>
        <strain evidence="10">CBS 955.72</strain>
    </source>
</reference>
<feature type="compositionally biased region" description="Low complexity" evidence="9">
    <location>
        <begin position="226"/>
        <end position="249"/>
    </location>
</feature>
<keyword evidence="8" id="KW-0539">Nucleus</keyword>
<reference evidence="10" key="2">
    <citation type="submission" date="2023-06" db="EMBL/GenBank/DDBJ databases">
        <authorList>
            <consortium name="Lawrence Berkeley National Laboratory"/>
            <person name="Haridas S."/>
            <person name="Hensen N."/>
            <person name="Bonometti L."/>
            <person name="Westerberg I."/>
            <person name="Brannstrom I.O."/>
            <person name="Guillou S."/>
            <person name="Cros-Aarteil S."/>
            <person name="Calhoun S."/>
            <person name="Kuo A."/>
            <person name="Mondo S."/>
            <person name="Pangilinan J."/>
            <person name="Riley R."/>
            <person name="Labutti K."/>
            <person name="Andreopoulos B."/>
            <person name="Lipzen A."/>
            <person name="Chen C."/>
            <person name="Yanf M."/>
            <person name="Daum C."/>
            <person name="Ng V."/>
            <person name="Clum A."/>
            <person name="Steindorff A."/>
            <person name="Ohm R."/>
            <person name="Martin F."/>
            <person name="Silar P."/>
            <person name="Natvig D."/>
            <person name="Lalanne C."/>
            <person name="Gautier V."/>
            <person name="Ament-Velasquez S.L."/>
            <person name="Kruys A."/>
            <person name="Hutchinson M.I."/>
            <person name="Powell A.J."/>
            <person name="Barry K."/>
            <person name="Miller A.N."/>
            <person name="Grigoriev I.V."/>
            <person name="Debuchy R."/>
            <person name="Gladieux P."/>
            <person name="Thoren M.H."/>
            <person name="Johannesson H."/>
        </authorList>
    </citation>
    <scope>NUCLEOTIDE SEQUENCE</scope>
    <source>
        <strain evidence="10">CBS 955.72</strain>
    </source>
</reference>
<evidence type="ECO:0000256" key="4">
    <source>
        <dbReference type="ARBA" id="ARBA00022490"/>
    </source>
</evidence>
<feature type="region of interest" description="Disordered" evidence="9">
    <location>
        <begin position="1"/>
        <end position="170"/>
    </location>
</feature>
<evidence type="ECO:0000256" key="2">
    <source>
        <dbReference type="ARBA" id="ARBA00004496"/>
    </source>
</evidence>
<evidence type="ECO:0000256" key="8">
    <source>
        <dbReference type="ARBA" id="ARBA00023242"/>
    </source>
</evidence>
<dbReference type="AlphaFoldDB" id="A0AAJ0HM33"/>
<dbReference type="GO" id="GO:0005634">
    <property type="term" value="C:nucleus"/>
    <property type="evidence" value="ECO:0007669"/>
    <property type="project" value="UniProtKB-SubCell"/>
</dbReference>
<evidence type="ECO:0000256" key="1">
    <source>
        <dbReference type="ARBA" id="ARBA00004123"/>
    </source>
</evidence>
<proteinExistence type="inferred from homology"/>
<feature type="region of interest" description="Disordered" evidence="9">
    <location>
        <begin position="225"/>
        <end position="350"/>
    </location>
</feature>
<dbReference type="EMBL" id="JAUIQD010000003">
    <property type="protein sequence ID" value="KAK3357264.1"/>
    <property type="molecule type" value="Genomic_DNA"/>
</dbReference>
<evidence type="ECO:0000313" key="11">
    <source>
        <dbReference type="Proteomes" id="UP001275084"/>
    </source>
</evidence>
<protein>
    <recommendedName>
        <fullName evidence="12">Cyclin-dependent kinase</fullName>
    </recommendedName>
</protein>
<evidence type="ECO:0000256" key="3">
    <source>
        <dbReference type="ARBA" id="ARBA00006922"/>
    </source>
</evidence>
<feature type="compositionally biased region" description="Polar residues" evidence="9">
    <location>
        <begin position="130"/>
        <end position="143"/>
    </location>
</feature>
<gene>
    <name evidence="10" type="ORF">B0T25DRAFT_151941</name>
</gene>
<feature type="compositionally biased region" description="Polar residues" evidence="9">
    <location>
        <begin position="102"/>
        <end position="119"/>
    </location>
</feature>
<accession>A0AAJ0HM33</accession>
<organism evidence="10 11">
    <name type="scientific">Lasiosphaeria hispida</name>
    <dbReference type="NCBI Taxonomy" id="260671"/>
    <lineage>
        <taxon>Eukaryota</taxon>
        <taxon>Fungi</taxon>
        <taxon>Dikarya</taxon>
        <taxon>Ascomycota</taxon>
        <taxon>Pezizomycotina</taxon>
        <taxon>Sordariomycetes</taxon>
        <taxon>Sordariomycetidae</taxon>
        <taxon>Sordariales</taxon>
        <taxon>Lasiosphaeriaceae</taxon>
        <taxon>Lasiosphaeria</taxon>
    </lineage>
</organism>
<keyword evidence="5" id="KW-0678">Repressor</keyword>
<sequence length="350" mass="37380">MDVSSPIKRRVLAALDPNASPKPPPHHQTNIKQHQQQQQQANKPAYHGKPLASVPRTHISQTTPEPEVSEPEALKRPMSMAPRADDEPAAKRPRFGADGDASQESPRSSTLSDSNSRNHSAPASPAASSVFDNSAIDTSQATAVTEPDINSAPSSFAAPPRAPRFSREEAREKAEIIRLRLGLANYKVRTGQTDVPLERLQMRPIPSADAEARSGRAVLPFAAEMSRPASSSLSNSSGAVRRPLPGAPVCRPPPPRVEASRDDEDDDQTEEEMDTRPDEPQRDGREEQALPRLPQLYPRHQHQPAAGAGGGGIGANSNDAADDGGRQRYGSAGDENEGGAASGLLSLSRS</sequence>
<feature type="compositionally biased region" description="Basic and acidic residues" evidence="9">
    <location>
        <begin position="274"/>
        <end position="289"/>
    </location>
</feature>
<evidence type="ECO:0000313" key="10">
    <source>
        <dbReference type="EMBL" id="KAK3357264.1"/>
    </source>
</evidence>
<evidence type="ECO:0000256" key="5">
    <source>
        <dbReference type="ARBA" id="ARBA00022491"/>
    </source>
</evidence>
<evidence type="ECO:0000256" key="7">
    <source>
        <dbReference type="ARBA" id="ARBA00023163"/>
    </source>
</evidence>
<dbReference type="GO" id="GO:0005737">
    <property type="term" value="C:cytoplasm"/>
    <property type="evidence" value="ECO:0007669"/>
    <property type="project" value="UniProtKB-SubCell"/>
</dbReference>
<evidence type="ECO:0000256" key="9">
    <source>
        <dbReference type="SAM" id="MobiDB-lite"/>
    </source>
</evidence>
<feature type="compositionally biased region" description="Low complexity" evidence="9">
    <location>
        <begin position="338"/>
        <end position="350"/>
    </location>
</feature>
<dbReference type="Pfam" id="PF08528">
    <property type="entry name" value="Whi5"/>
    <property type="match status" value="1"/>
</dbReference>
<comment type="caution">
    <text evidence="10">The sequence shown here is derived from an EMBL/GenBank/DDBJ whole genome shotgun (WGS) entry which is preliminary data.</text>
</comment>
<keyword evidence="11" id="KW-1185">Reference proteome</keyword>
<keyword evidence="6" id="KW-0805">Transcription regulation</keyword>
<feature type="compositionally biased region" description="Low complexity" evidence="9">
    <location>
        <begin position="120"/>
        <end position="129"/>
    </location>
</feature>
<comment type="subcellular location">
    <subcellularLocation>
        <location evidence="2">Cytoplasm</location>
    </subcellularLocation>
    <subcellularLocation>
        <location evidence="1">Nucleus</location>
    </subcellularLocation>
</comment>
<dbReference type="InterPro" id="IPR013734">
    <property type="entry name" value="TF_Nrm1/Whi5"/>
</dbReference>
<evidence type="ECO:0008006" key="12">
    <source>
        <dbReference type="Google" id="ProtNLM"/>
    </source>
</evidence>